<accession>A5Z4F2</accession>
<evidence type="ECO:0000256" key="3">
    <source>
        <dbReference type="ARBA" id="ARBA00022691"/>
    </source>
</evidence>
<feature type="transmembrane region" description="Helical" evidence="4">
    <location>
        <begin position="12"/>
        <end position="33"/>
    </location>
</feature>
<keyword evidence="4" id="KW-0812">Transmembrane</keyword>
<evidence type="ECO:0000256" key="1">
    <source>
        <dbReference type="ARBA" id="ARBA00022603"/>
    </source>
</evidence>
<reference evidence="5 6" key="1">
    <citation type="submission" date="2007-03" db="EMBL/GenBank/DDBJ databases">
        <authorList>
            <person name="Fulton L."/>
            <person name="Clifton S."/>
            <person name="Fulton B."/>
            <person name="Xu J."/>
            <person name="Minx P."/>
            <person name="Pepin K.H."/>
            <person name="Johnson M."/>
            <person name="Thiruvilangam P."/>
            <person name="Bhonagiri V."/>
            <person name="Nash W.E."/>
            <person name="Mardis E.R."/>
            <person name="Wilson R.K."/>
        </authorList>
    </citation>
    <scope>NUCLEOTIDE SEQUENCE [LARGE SCALE GENOMIC DNA]</scope>
    <source>
        <strain evidence="5 6">ATCC 27560</strain>
    </source>
</reference>
<feature type="transmembrane region" description="Helical" evidence="4">
    <location>
        <begin position="72"/>
        <end position="93"/>
    </location>
</feature>
<dbReference type="GO" id="GO:0008168">
    <property type="term" value="F:methyltransferase activity"/>
    <property type="evidence" value="ECO:0007669"/>
    <property type="project" value="UniProtKB-KW"/>
</dbReference>
<dbReference type="GO" id="GO:0032259">
    <property type="term" value="P:methylation"/>
    <property type="evidence" value="ECO:0007669"/>
    <property type="project" value="UniProtKB-KW"/>
</dbReference>
<dbReference type="PROSITE" id="PS00094">
    <property type="entry name" value="C5_MTASE_1"/>
    <property type="match status" value="1"/>
</dbReference>
<evidence type="ECO:0000256" key="2">
    <source>
        <dbReference type="ARBA" id="ARBA00022679"/>
    </source>
</evidence>
<dbReference type="Proteomes" id="UP000006000">
    <property type="component" value="Unassembled WGS sequence"/>
</dbReference>
<keyword evidence="3" id="KW-0949">S-adenosyl-L-methionine</keyword>
<protein>
    <submittedName>
        <fullName evidence="5">Uncharacterized protein</fullName>
    </submittedName>
</protein>
<proteinExistence type="predicted"/>
<name>A5Z4F2_9FIRM</name>
<organism evidence="5 6">
    <name type="scientific">Eubacterium ventriosum ATCC 27560</name>
    <dbReference type="NCBI Taxonomy" id="411463"/>
    <lineage>
        <taxon>Bacteria</taxon>
        <taxon>Bacillati</taxon>
        <taxon>Bacillota</taxon>
        <taxon>Clostridia</taxon>
        <taxon>Eubacteriales</taxon>
        <taxon>Eubacteriaceae</taxon>
        <taxon>Eubacterium</taxon>
    </lineage>
</organism>
<sequence length="96" mass="10387">MARYLFFMVSKSLSLLFISSIRLPVISLSPVLIPYSSTNTISSSDIPSSLFLIHSAISLIDNISASYPCRPFSSSAISIISFILSAGTLLFMMSSN</sequence>
<reference evidence="5 6" key="2">
    <citation type="submission" date="2007-04" db="EMBL/GenBank/DDBJ databases">
        <title>Draft genome sequence of Eubacterium ventriosum (ATCC 27560).</title>
        <authorList>
            <person name="Sudarsanam P."/>
            <person name="Ley R."/>
            <person name="Guruge J."/>
            <person name="Turnbaugh P.J."/>
            <person name="Mahowald M."/>
            <person name="Liep D."/>
            <person name="Gordon J."/>
        </authorList>
    </citation>
    <scope>NUCLEOTIDE SEQUENCE [LARGE SCALE GENOMIC DNA]</scope>
    <source>
        <strain evidence="5 6">ATCC 27560</strain>
    </source>
</reference>
<keyword evidence="4" id="KW-0472">Membrane</keyword>
<gene>
    <name evidence="5" type="ORF">EUBVEN_00578</name>
</gene>
<evidence type="ECO:0000256" key="4">
    <source>
        <dbReference type="SAM" id="Phobius"/>
    </source>
</evidence>
<dbReference type="HOGENOM" id="CLU_2355547_0_0_9"/>
<dbReference type="EMBL" id="AAVL02000027">
    <property type="protein sequence ID" value="EDM52196.1"/>
    <property type="molecule type" value="Genomic_DNA"/>
</dbReference>
<dbReference type="AlphaFoldDB" id="A5Z4F2"/>
<dbReference type="InterPro" id="IPR018117">
    <property type="entry name" value="C5_DNA_meth_AS"/>
</dbReference>
<keyword evidence="4" id="KW-1133">Transmembrane helix</keyword>
<evidence type="ECO:0000313" key="5">
    <source>
        <dbReference type="EMBL" id="EDM52196.1"/>
    </source>
</evidence>
<dbReference type="STRING" id="411463.EUBVEN_00578"/>
<keyword evidence="1" id="KW-0489">Methyltransferase</keyword>
<keyword evidence="2" id="KW-0808">Transferase</keyword>
<comment type="caution">
    <text evidence="5">The sequence shown here is derived from an EMBL/GenBank/DDBJ whole genome shotgun (WGS) entry which is preliminary data.</text>
</comment>
<evidence type="ECO:0000313" key="6">
    <source>
        <dbReference type="Proteomes" id="UP000006000"/>
    </source>
</evidence>